<gene>
    <name evidence="1" type="ORF">Vspart_03623</name>
</gene>
<dbReference type="RefSeq" id="WP_182288985.1">
    <property type="nucleotide sequence ID" value="NZ_CP046269.1"/>
</dbReference>
<accession>A0ABX6R4F8</accession>
<protein>
    <submittedName>
        <fullName evidence="1">Uncharacterized protein</fullName>
    </submittedName>
</protein>
<dbReference type="Proteomes" id="UP000515264">
    <property type="component" value="Chromosome 2"/>
</dbReference>
<dbReference type="EMBL" id="CP046269">
    <property type="protein sequence ID" value="QMV16238.1"/>
    <property type="molecule type" value="Genomic_DNA"/>
</dbReference>
<reference evidence="1 2" key="1">
    <citation type="journal article" date="2020" name="J. Nat. Prod.">
        <title>Genomics-Metabolomics Profiling Disclosed Marine Vibrio spartinae 3.6 as a Producer of a New Branched Side Chain Prodigiosin.</title>
        <authorList>
            <person name="Vitale G.A."/>
            <person name="Sciarretta M."/>
            <person name="Palma Esposito F."/>
            <person name="January G.G."/>
            <person name="Giaccio M."/>
            <person name="Bunk B."/>
            <person name="Sproer C."/>
            <person name="Bajerski F."/>
            <person name="Power D."/>
            <person name="Festa C."/>
            <person name="Monti M.C."/>
            <person name="D'Auria M.V."/>
            <person name="de Pascale D."/>
        </authorList>
    </citation>
    <scope>NUCLEOTIDE SEQUENCE [LARGE SCALE GENOMIC DNA]</scope>
    <source>
        <strain evidence="1 2">3.6</strain>
    </source>
</reference>
<name>A0ABX6R4F8_9VIBR</name>
<organism evidence="1 2">
    <name type="scientific">Vibrio spartinae</name>
    <dbReference type="NCBI Taxonomy" id="1918945"/>
    <lineage>
        <taxon>Bacteria</taxon>
        <taxon>Pseudomonadati</taxon>
        <taxon>Pseudomonadota</taxon>
        <taxon>Gammaproteobacteria</taxon>
        <taxon>Vibrionales</taxon>
        <taxon>Vibrionaceae</taxon>
        <taxon>Vibrio</taxon>
    </lineage>
</organism>
<evidence type="ECO:0000313" key="1">
    <source>
        <dbReference type="EMBL" id="QMV16238.1"/>
    </source>
</evidence>
<evidence type="ECO:0000313" key="2">
    <source>
        <dbReference type="Proteomes" id="UP000515264"/>
    </source>
</evidence>
<keyword evidence="2" id="KW-1185">Reference proteome</keyword>
<sequence>MAKLGYCEIDNLKLSRQSKRAVFEIHDIMYHANLFSTAMGSIPFVQIFMSPSITSSPLETGINIHEYDWQTFSDAMSAVPKIVRYKIRSVAEPMSWYTGGKEGEFWRYISEAAL</sequence>
<proteinExistence type="predicted"/>